<evidence type="ECO:0000256" key="1">
    <source>
        <dbReference type="SAM" id="MobiDB-lite"/>
    </source>
</evidence>
<dbReference type="OrthoDB" id="5273213at2759"/>
<dbReference type="InterPro" id="IPR032675">
    <property type="entry name" value="LRR_dom_sf"/>
</dbReference>
<dbReference type="GO" id="GO:0004300">
    <property type="term" value="F:enoyl-CoA hydratase activity"/>
    <property type="evidence" value="ECO:0007669"/>
    <property type="project" value="TreeGrafter"/>
</dbReference>
<feature type="domain" description="CAP-Gly" evidence="2">
    <location>
        <begin position="319"/>
        <end position="365"/>
    </location>
</feature>
<protein>
    <submittedName>
        <fullName evidence="3">Tubulin-specific chaperone E</fullName>
    </submittedName>
</protein>
<dbReference type="AlphaFoldDB" id="A0A2H4SDS9"/>
<dbReference type="InterPro" id="IPR002539">
    <property type="entry name" value="MaoC-like_dom"/>
</dbReference>
<dbReference type="Pfam" id="PF01302">
    <property type="entry name" value="CAP_GLY"/>
    <property type="match status" value="1"/>
</dbReference>
<dbReference type="GO" id="GO:0044594">
    <property type="term" value="F:17-beta-hydroxysteroid dehydrogenase (NAD+) activity"/>
    <property type="evidence" value="ECO:0007669"/>
    <property type="project" value="TreeGrafter"/>
</dbReference>
<dbReference type="GO" id="GO:0005777">
    <property type="term" value="C:peroxisome"/>
    <property type="evidence" value="ECO:0007669"/>
    <property type="project" value="TreeGrafter"/>
</dbReference>
<dbReference type="InterPro" id="IPR036859">
    <property type="entry name" value="CAP-Gly_dom_sf"/>
</dbReference>
<dbReference type="Gene3D" id="3.80.10.10">
    <property type="entry name" value="Ribonuclease Inhibitor"/>
    <property type="match status" value="2"/>
</dbReference>
<organism evidence="3 4">
    <name type="scientific">Cordyceps militaris</name>
    <name type="common">Caterpillar fungus</name>
    <name type="synonym">Clavaria militaris</name>
    <dbReference type="NCBI Taxonomy" id="73501"/>
    <lineage>
        <taxon>Eukaryota</taxon>
        <taxon>Fungi</taxon>
        <taxon>Dikarya</taxon>
        <taxon>Ascomycota</taxon>
        <taxon>Pezizomycotina</taxon>
        <taxon>Sordariomycetes</taxon>
        <taxon>Hypocreomycetidae</taxon>
        <taxon>Hypocreales</taxon>
        <taxon>Cordycipitaceae</taxon>
        <taxon>Cordyceps</taxon>
    </lineage>
</organism>
<sequence length="875" mass="95830">MSGPGVGFEYPRQKVSWLKRDLLLFANSIGAKADELHLLYGATQEVIDFYASSKAVKIPGIPEFDYRRVVDGQRKMEFIKPLPTTSAGRNFETRTKVVGVYDKGKPGTVLDVETELVDADSNEVYSRIHTSSFFIGQGNWDGPKGPATISYPPPKDKQPDAVLPHQTTTESALLYRLNGDYNPLHATPEPGKKMGFGGAIMHGLYSWNSTCLEIVRSLAGSNPANIKEYQARFASPVKPGDKLVTQVWKTGEKKGDFEEIRFVTSVEGGKVCLSNGRALVKTVGAPKEYFRHRSTMADSHYPGERISYDDALCTVRYIGEVAGATGAWLGVEWDDGTRGKHDGSHKGLIRPPGTSESPTAASFVRPTRPADARVSFVAALKAKYVEEESEASGVPDSQIRFAGKIAEEVGFDKVRRQMAQLDELKMAILDGVHMALAHQAGEPTVAQVSPKLAHIDISRNLFEDLGPVVDICKDLPGLKKLAINGNRFQKVLDDPALEKAAAAFSRVTELGIGDNMLGWKEICRIAVAFPSLIHLAAGANYLSNLPAVDYSALSTTLTTLNLEYNSFTTVSDLASLTSLTALRNVYLKGNNIRTLSSEETPCPVFPKSLHYIDLSYNQVEGWDFIDSLSTHFPGLTALRISHNPVYDVRAAHNAPTATADEAHMFTIARIGPLQTLNFSQVTANDRSNAEMFYLGRIAKQLAAVPEAAAATVLVEHPRYEALCELYGAPDVIRAHEVNPTFLEARLVTLALRCAGRADRTARIPRASDVYTVKARVARLYGLSPLRLRLVWETGEWDPVARKGGDGDGDTSDEEDDDEVVAIRVGEGATEDTYGEKLADAQPGRWVKREVELRDGPRQLGYWVDGLEAKVRVEPL</sequence>
<dbReference type="Pfam" id="PF01575">
    <property type="entry name" value="MaoC_dehydratas"/>
    <property type="match status" value="1"/>
</dbReference>
<dbReference type="Gene3D" id="3.10.129.10">
    <property type="entry name" value="Hotdog Thioesterase"/>
    <property type="match status" value="1"/>
</dbReference>
<dbReference type="PANTHER" id="PTHR13078">
    <property type="entry name" value="PEROXISOMAL MULTIFUNCTIONAL ENZYME TYPE 2-RELATED"/>
    <property type="match status" value="1"/>
</dbReference>
<name>A0A2H4SDS9_CORMI</name>
<evidence type="ECO:0000313" key="3">
    <source>
        <dbReference type="EMBL" id="ATY61256.1"/>
    </source>
</evidence>
<dbReference type="Proteomes" id="UP000323067">
    <property type="component" value="Chromosome vi"/>
</dbReference>
<dbReference type="PANTHER" id="PTHR13078:SF57">
    <property type="entry name" value="DEHYDRATASE, PUTATIVE (AFU_ORTHOLOGUE AFUA_5G00640)-RELATED"/>
    <property type="match status" value="1"/>
</dbReference>
<evidence type="ECO:0000313" key="4">
    <source>
        <dbReference type="Proteomes" id="UP000323067"/>
    </source>
</evidence>
<dbReference type="InterPro" id="IPR000938">
    <property type="entry name" value="CAP-Gly_domain"/>
</dbReference>
<dbReference type="SUPFAM" id="SSF74924">
    <property type="entry name" value="Cap-Gly domain"/>
    <property type="match status" value="1"/>
</dbReference>
<dbReference type="CDD" id="cd03448">
    <property type="entry name" value="HDE_HSD"/>
    <property type="match status" value="1"/>
</dbReference>
<dbReference type="SUPFAM" id="SSF52058">
    <property type="entry name" value="L domain-like"/>
    <property type="match status" value="1"/>
</dbReference>
<dbReference type="InterPro" id="IPR054357">
    <property type="entry name" value="MFE-2_N"/>
</dbReference>
<dbReference type="Gene3D" id="2.30.30.190">
    <property type="entry name" value="CAP Gly-rich-like domain"/>
    <property type="match status" value="1"/>
</dbReference>
<feature type="region of interest" description="Disordered" evidence="1">
    <location>
        <begin position="340"/>
        <end position="362"/>
    </location>
</feature>
<dbReference type="VEuPathDB" id="FungiDB:CCM_02312"/>
<evidence type="ECO:0000259" key="2">
    <source>
        <dbReference type="PROSITE" id="PS50245"/>
    </source>
</evidence>
<proteinExistence type="predicted"/>
<dbReference type="Pfam" id="PF22622">
    <property type="entry name" value="MFE-2_hydrat-2_N"/>
    <property type="match status" value="1"/>
</dbReference>
<dbReference type="PROSITE" id="PS50245">
    <property type="entry name" value="CAP_GLY_2"/>
    <property type="match status" value="1"/>
</dbReference>
<dbReference type="EMBL" id="CP023323">
    <property type="protein sequence ID" value="ATY61256.1"/>
    <property type="molecule type" value="Genomic_DNA"/>
</dbReference>
<dbReference type="VEuPathDB" id="FungiDB:A9K55_006604"/>
<reference evidence="3 4" key="1">
    <citation type="journal article" date="2017" name="BMC Genomics">
        <title>Chromosome level assembly and secondary metabolite potential of the parasitic fungus Cordyceps militaris.</title>
        <authorList>
            <person name="Kramer G.J."/>
            <person name="Nodwell J.R."/>
        </authorList>
    </citation>
    <scope>NUCLEOTIDE SEQUENCE [LARGE SCALE GENOMIC DNA]</scope>
    <source>
        <strain evidence="3 4">ATCC 34164</strain>
    </source>
</reference>
<dbReference type="GO" id="GO:0006635">
    <property type="term" value="P:fatty acid beta-oxidation"/>
    <property type="evidence" value="ECO:0007669"/>
    <property type="project" value="TreeGrafter"/>
</dbReference>
<dbReference type="SMART" id="SM01052">
    <property type="entry name" value="CAP_GLY"/>
    <property type="match status" value="1"/>
</dbReference>
<dbReference type="GO" id="GO:0003857">
    <property type="term" value="F:(3S)-3-hydroxyacyl-CoA dehydrogenase (NAD+) activity"/>
    <property type="evidence" value="ECO:0007669"/>
    <property type="project" value="TreeGrafter"/>
</dbReference>
<dbReference type="InterPro" id="IPR029069">
    <property type="entry name" value="HotDog_dom_sf"/>
</dbReference>
<dbReference type="SUPFAM" id="SSF54637">
    <property type="entry name" value="Thioesterase/thiol ester dehydrase-isomerase"/>
    <property type="match status" value="2"/>
</dbReference>
<accession>A0A2H4SDS9</accession>
<dbReference type="VEuPathDB" id="FungiDB:CCM_02313"/>
<dbReference type="InterPro" id="IPR001611">
    <property type="entry name" value="Leu-rich_rpt"/>
</dbReference>
<gene>
    <name evidence="3" type="ORF">A9K55_006604</name>
</gene>
<dbReference type="PROSITE" id="PS51450">
    <property type="entry name" value="LRR"/>
    <property type="match status" value="1"/>
</dbReference>